<accession>A0A1F7X4R9</accession>
<comment type="caution">
    <text evidence="1">The sequence shown here is derived from an EMBL/GenBank/DDBJ whole genome shotgun (WGS) entry which is preliminary data.</text>
</comment>
<dbReference type="EMBL" id="MGFQ01000024">
    <property type="protein sequence ID" value="OGM09295.1"/>
    <property type="molecule type" value="Genomic_DNA"/>
</dbReference>
<reference evidence="1 2" key="1">
    <citation type="journal article" date="2016" name="Nat. Commun.">
        <title>Thousands of microbial genomes shed light on interconnected biogeochemical processes in an aquifer system.</title>
        <authorList>
            <person name="Anantharaman K."/>
            <person name="Brown C.T."/>
            <person name="Hug L.A."/>
            <person name="Sharon I."/>
            <person name="Castelle C.J."/>
            <person name="Probst A.J."/>
            <person name="Thomas B.C."/>
            <person name="Singh A."/>
            <person name="Wilkins M.J."/>
            <person name="Karaoz U."/>
            <person name="Brodie E.L."/>
            <person name="Williams K.H."/>
            <person name="Hubbard S.S."/>
            <person name="Banfield J.F."/>
        </authorList>
    </citation>
    <scope>NUCLEOTIDE SEQUENCE [LARGE SCALE GENOMIC DNA]</scope>
</reference>
<name>A0A1F7X4R9_9BACT</name>
<protein>
    <submittedName>
        <fullName evidence="1">Uncharacterized protein</fullName>
    </submittedName>
</protein>
<sequence length="85" mass="9941">MKVVRERIGRYKGLQKDQSIRERWSDRISGDFVKETSPQYDPKEIDKRISEYENFLFMAGSAIKESNAKTEIVFEADAKDILKPL</sequence>
<evidence type="ECO:0000313" key="1">
    <source>
        <dbReference type="EMBL" id="OGM09295.1"/>
    </source>
</evidence>
<proteinExistence type="predicted"/>
<dbReference type="AlphaFoldDB" id="A0A1F7X4R9"/>
<dbReference type="Proteomes" id="UP000176939">
    <property type="component" value="Unassembled WGS sequence"/>
</dbReference>
<gene>
    <name evidence="1" type="ORF">A2Z67_05130</name>
</gene>
<evidence type="ECO:0000313" key="2">
    <source>
        <dbReference type="Proteomes" id="UP000176939"/>
    </source>
</evidence>
<organism evidence="1 2">
    <name type="scientific">Candidatus Woesebacteria bacterium RBG_13_36_22</name>
    <dbReference type="NCBI Taxonomy" id="1802478"/>
    <lineage>
        <taxon>Bacteria</taxon>
        <taxon>Candidatus Woeseibacteriota</taxon>
    </lineage>
</organism>